<feature type="transmembrane region" description="Helical" evidence="5">
    <location>
        <begin position="81"/>
        <end position="99"/>
    </location>
</feature>
<feature type="transmembrane region" description="Helical" evidence="5">
    <location>
        <begin position="1077"/>
        <end position="1101"/>
    </location>
</feature>
<proteinExistence type="predicted"/>
<protein>
    <recommendedName>
        <fullName evidence="6">Polycystin cation channel PKD1/PKD2 domain-containing protein</fullName>
    </recommendedName>
</protein>
<feature type="domain" description="Polycystin cation channel PKD1/PKD2" evidence="6">
    <location>
        <begin position="1025"/>
        <end position="1168"/>
    </location>
</feature>
<feature type="transmembrane region" description="Helical" evidence="5">
    <location>
        <begin position="668"/>
        <end position="688"/>
    </location>
</feature>
<gene>
    <name evidence="7" type="ORF">SteCoe_22588</name>
</gene>
<feature type="transmembrane region" description="Helical" evidence="5">
    <location>
        <begin position="439"/>
        <end position="459"/>
    </location>
</feature>
<dbReference type="InterPro" id="IPR013122">
    <property type="entry name" value="PKD1_2_channel"/>
</dbReference>
<comment type="caution">
    <text evidence="7">The sequence shown here is derived from an EMBL/GenBank/DDBJ whole genome shotgun (WGS) entry which is preliminary data.</text>
</comment>
<reference evidence="7 8" key="1">
    <citation type="submission" date="2016-11" db="EMBL/GenBank/DDBJ databases">
        <title>The macronuclear genome of Stentor coeruleus: a giant cell with tiny introns.</title>
        <authorList>
            <person name="Slabodnick M."/>
            <person name="Ruby J.G."/>
            <person name="Reiff S.B."/>
            <person name="Swart E.C."/>
            <person name="Gosai S."/>
            <person name="Prabakaran S."/>
            <person name="Witkowska E."/>
            <person name="Larue G.E."/>
            <person name="Fisher S."/>
            <person name="Freeman R.M."/>
            <person name="Gunawardena J."/>
            <person name="Chu W."/>
            <person name="Stover N.A."/>
            <person name="Gregory B.D."/>
            <person name="Nowacki M."/>
            <person name="Derisi J."/>
            <person name="Roy S.W."/>
            <person name="Marshall W.F."/>
            <person name="Sood P."/>
        </authorList>
    </citation>
    <scope>NUCLEOTIDE SEQUENCE [LARGE SCALE GENOMIC DNA]</scope>
    <source>
        <strain evidence="7">WM001</strain>
    </source>
</reference>
<organism evidence="7 8">
    <name type="scientific">Stentor coeruleus</name>
    <dbReference type="NCBI Taxonomy" id="5963"/>
    <lineage>
        <taxon>Eukaryota</taxon>
        <taxon>Sar</taxon>
        <taxon>Alveolata</taxon>
        <taxon>Ciliophora</taxon>
        <taxon>Postciliodesmatophora</taxon>
        <taxon>Heterotrichea</taxon>
        <taxon>Heterotrichida</taxon>
        <taxon>Stentoridae</taxon>
        <taxon>Stentor</taxon>
    </lineage>
</organism>
<dbReference type="EMBL" id="MPUH01000558">
    <property type="protein sequence ID" value="OMJ77756.1"/>
    <property type="molecule type" value="Genomic_DNA"/>
</dbReference>
<feature type="transmembrane region" description="Helical" evidence="5">
    <location>
        <begin position="500"/>
        <end position="529"/>
    </location>
</feature>
<accession>A0A1R2BLX2</accession>
<dbReference type="PANTHER" id="PTHR10877">
    <property type="entry name" value="POLYCYSTIN FAMILY MEMBER"/>
    <property type="match status" value="1"/>
</dbReference>
<comment type="subcellular location">
    <subcellularLocation>
        <location evidence="1">Membrane</location>
        <topology evidence="1">Multi-pass membrane protein</topology>
    </subcellularLocation>
</comment>
<feature type="transmembrane region" description="Helical" evidence="5">
    <location>
        <begin position="347"/>
        <end position="367"/>
    </location>
</feature>
<keyword evidence="8" id="KW-1185">Reference proteome</keyword>
<evidence type="ECO:0000256" key="5">
    <source>
        <dbReference type="SAM" id="Phobius"/>
    </source>
</evidence>
<dbReference type="Pfam" id="PF08016">
    <property type="entry name" value="PKD_channel"/>
    <property type="match status" value="1"/>
</dbReference>
<keyword evidence="2 5" id="KW-0812">Transmembrane</keyword>
<dbReference type="Proteomes" id="UP000187209">
    <property type="component" value="Unassembled WGS sequence"/>
</dbReference>
<keyword evidence="4 5" id="KW-0472">Membrane</keyword>
<feature type="transmembrane region" description="Helical" evidence="5">
    <location>
        <begin position="999"/>
        <end position="1019"/>
    </location>
</feature>
<dbReference type="InterPro" id="IPR051223">
    <property type="entry name" value="Polycystin"/>
</dbReference>
<evidence type="ECO:0000256" key="4">
    <source>
        <dbReference type="ARBA" id="ARBA00023136"/>
    </source>
</evidence>
<name>A0A1R2BLX2_9CILI</name>
<feature type="transmembrane region" description="Helical" evidence="5">
    <location>
        <begin position="1140"/>
        <end position="1166"/>
    </location>
</feature>
<dbReference type="PANTHER" id="PTHR10877:SF183">
    <property type="entry name" value="AT14535P-RELATED"/>
    <property type="match status" value="1"/>
</dbReference>
<evidence type="ECO:0000256" key="3">
    <source>
        <dbReference type="ARBA" id="ARBA00022989"/>
    </source>
</evidence>
<feature type="transmembrane region" description="Helical" evidence="5">
    <location>
        <begin position="305"/>
        <end position="327"/>
    </location>
</feature>
<keyword evidence="3 5" id="KW-1133">Transmembrane helix</keyword>
<dbReference type="OrthoDB" id="304739at2759"/>
<evidence type="ECO:0000256" key="2">
    <source>
        <dbReference type="ARBA" id="ARBA00022692"/>
    </source>
</evidence>
<dbReference type="GO" id="GO:0016020">
    <property type="term" value="C:membrane"/>
    <property type="evidence" value="ECO:0007669"/>
    <property type="project" value="UniProtKB-SubCell"/>
</dbReference>
<feature type="transmembrane region" description="Helical" evidence="5">
    <location>
        <begin position="398"/>
        <end position="418"/>
    </location>
</feature>
<sequence length="1580" mass="184755">MEKNYDDNPNYTVDGNNTMFGQSTDFGFSQSTHLSSERYLERLRKPELTAEDMMEIDKKLKECEKNIANSLSDTQVQDEGTFYPLVSCALLILFIIYISRVNIIAELSNVVIATFEHKKWNSEPDKFLDDITTLDDINNYIEKNLLFHSFKDDLLLDFNYVCGIRMTLKLANLIDNPYKDYNFSRYIKEESVYLPKKYNPGEDTQRQILWEYSFNSFRGYGGYTAYFMQTTYKEALFKWREMKTVYLNKETFESLVIEMVIHNSNLYSTLYYYQIFNRESSGRVAIETGLSGISPEMYDSQNSQFYEVAVILSFYFLLLAVQLLKFILSMKKILKDCLTKMTLQMTLYDYLELVLVCTVLTVLGYFLKLDLENIGNFSLPLDKHSFDLIIDYAVNFRILLRIASITCLLCVLRLVASLQVQFPSFGVLFQTIFISKNDLINLCFIGVILMLGFIAAIYLVCGITNDSYKSYDYSAIELFGSLISYMGFHKASEFNQLIRNFYFFIFVILFSFIFIRNFSAIVMSTYMFLKNRDQLLLAARAEMLKKKSTKLFKIVLNLILFRQKTSLYNDAEDYMRIKRKAEDDNTLLQPEIREKIKSLESSIKQQASISLWLRLKSNLVNLSSFLQQKSLEPKASVINKLKGQIKKILKKERKKEIIMQKKELDVDYNFAMFVEMIVFLLLLVLFSYTTMYKVNIKDTYDMRTVAKNSISLKNFTYLTEMNVDQATSYIEVEAFIDQIFFDLLKGNPYCQNFLYLNNTMRITFNRFNYHNNTAKFSKNVIPKIISSSSNKTEFRGKSSKLLYNYYNPGEDGTFRRDGGASVILKSYDQAKNIFKLISKDKVNSENCYMIALEWVSYNQNLESFTYNYIFFKQLYSGKIAHEFKSVSITPQMYITENIKSIILDCISLLLCTFFAVKIFKEFIVDWKKMNKKRIIEAKKRDKVYKVIEEISKDERKGKKTAREHATRFLESCLYLITMHFVQILRALFKYYTKELSRSIETISFLLTYITLFITFGLNVSPLKMDSFDDFYDSAEIVEVYRMLVAFNFFFLFIRFPKYFLLSSKMAFLMGIMGKAQLDFLFFLMMYFTIMVGFMFMGHIMLGHYHPGYATLGYSFMSGYFLRFGVFNFKLYNKADETLGILYIVSFVVIIIFFLSSMFVSIITGYYKTLLPNFSSKVGLISKIILTIRAKMKGEKVLMAHLQEEVIIDQVISGQSSERSVRDEKGQIDTERKTTFIENITIEQENTNDWISEVESELLSRSGGEISFPTFLLKSSKIITPEIADVKELVFVCQETWEKETCKGRVQIWNSFARMSDHLNSEKLELALEQAGVMSKKFNPLSLENKDLELQTPLKQNKFWELLPYNEKISLWMGELNEEGRHAIWVLIPYPEDLEKNWANLSIEEKFSRSQAFTKKITNHIKHFKSAKDPISYISSLDIDDKSKFWLTLTGKQRIKQQLFIRSLSTEESQIIAFIIMSENYANIITIENLDYIVERLLENQIYKKIEAASWAQAEFARSSNIKLSCEEESYNCSALLEYKNNLAQEKSRLEFVKKKLSIQISGLEKIKTDKRHQSRKSFDS</sequence>
<feature type="transmembrane region" description="Helical" evidence="5">
    <location>
        <begin position="1039"/>
        <end position="1056"/>
    </location>
</feature>
<evidence type="ECO:0000259" key="6">
    <source>
        <dbReference type="Pfam" id="PF08016"/>
    </source>
</evidence>
<evidence type="ECO:0000313" key="7">
    <source>
        <dbReference type="EMBL" id="OMJ77756.1"/>
    </source>
</evidence>
<evidence type="ECO:0000313" key="8">
    <source>
        <dbReference type="Proteomes" id="UP000187209"/>
    </source>
</evidence>
<feature type="transmembrane region" description="Helical" evidence="5">
    <location>
        <begin position="1107"/>
        <end position="1128"/>
    </location>
</feature>
<evidence type="ECO:0000256" key="1">
    <source>
        <dbReference type="ARBA" id="ARBA00004141"/>
    </source>
</evidence>